<protein>
    <submittedName>
        <fullName evidence="2">Proline-rich protein 23A-like</fullName>
    </submittedName>
</protein>
<sequence length="253" mass="27162">MVGIRPRSPSAHPEPGWAPQPAGPGPAKRPRLDQPAGPDPGPLLALQHPTTSLVVLAAGCALRVPLGHVDLVLEPGPANVLTVALQGHKLIVVPEGLLDFAEQHLGAQGHWPDGLELGAFAGAPMEDGGVQHGFFYPAAAQRPAYEEDWDPGVLSARLSSPWCLGPMPSPSDDPDGGPWHSIFDLPRPFPGSPLQPLPPSPSPRRSPGPHARPRRPPRPACKARRRLFQMLFGKTRKFNKTLVPQPHLEMLPY</sequence>
<keyword evidence="1" id="KW-1185">Reference proteome</keyword>
<proteinExistence type="predicted"/>
<reference evidence="2" key="1">
    <citation type="submission" date="2025-08" db="UniProtKB">
        <authorList>
            <consortium name="RefSeq"/>
        </authorList>
    </citation>
    <scope>IDENTIFICATION</scope>
</reference>
<accession>A0AC58LE27</accession>
<evidence type="ECO:0000313" key="1">
    <source>
        <dbReference type="Proteomes" id="UP001732720"/>
    </source>
</evidence>
<name>A0AC58LE27_CASCN</name>
<organism evidence="1 2">
    <name type="scientific">Castor canadensis</name>
    <name type="common">American beaver</name>
    <dbReference type="NCBI Taxonomy" id="51338"/>
    <lineage>
        <taxon>Eukaryota</taxon>
        <taxon>Metazoa</taxon>
        <taxon>Chordata</taxon>
        <taxon>Craniata</taxon>
        <taxon>Vertebrata</taxon>
        <taxon>Euteleostomi</taxon>
        <taxon>Mammalia</taxon>
        <taxon>Eutheria</taxon>
        <taxon>Euarchontoglires</taxon>
        <taxon>Glires</taxon>
        <taxon>Rodentia</taxon>
        <taxon>Castorimorpha</taxon>
        <taxon>Castoridae</taxon>
        <taxon>Castor</taxon>
    </lineage>
</organism>
<dbReference type="RefSeq" id="XP_073915397.1">
    <property type="nucleotide sequence ID" value="XM_074059296.1"/>
</dbReference>
<evidence type="ECO:0000313" key="2">
    <source>
        <dbReference type="RefSeq" id="XP_073915397.1"/>
    </source>
</evidence>
<gene>
    <name evidence="2" type="primary">LOC141418511</name>
</gene>
<dbReference type="Proteomes" id="UP001732720">
    <property type="component" value="Chromosome 17"/>
</dbReference>